<dbReference type="Gene3D" id="3.30.450.20">
    <property type="entry name" value="PAS domain"/>
    <property type="match status" value="1"/>
</dbReference>
<dbReference type="GO" id="GO:0004888">
    <property type="term" value="F:transmembrane signaling receptor activity"/>
    <property type="evidence" value="ECO:0007669"/>
    <property type="project" value="InterPro"/>
</dbReference>
<evidence type="ECO:0000313" key="5">
    <source>
        <dbReference type="EMBL" id="HAE46022.1"/>
    </source>
</evidence>
<dbReference type="SUPFAM" id="SSF58104">
    <property type="entry name" value="Methyl-accepting chemotaxis protein (MCP) signaling domain"/>
    <property type="match status" value="1"/>
</dbReference>
<dbReference type="InterPro" id="IPR051310">
    <property type="entry name" value="MCP_chemotaxis"/>
</dbReference>
<organism evidence="5 6">
    <name type="scientific">Tistrella mobilis</name>
    <dbReference type="NCBI Taxonomy" id="171437"/>
    <lineage>
        <taxon>Bacteria</taxon>
        <taxon>Pseudomonadati</taxon>
        <taxon>Pseudomonadota</taxon>
        <taxon>Alphaproteobacteria</taxon>
        <taxon>Geminicoccales</taxon>
        <taxon>Geminicoccaceae</taxon>
        <taxon>Tistrella</taxon>
    </lineage>
</organism>
<evidence type="ECO:0000256" key="2">
    <source>
        <dbReference type="ARBA" id="ARBA00029447"/>
    </source>
</evidence>
<protein>
    <submittedName>
        <fullName evidence="5">Methyl-accepting chemotaxis sensory transducer</fullName>
    </submittedName>
</protein>
<evidence type="ECO:0000256" key="3">
    <source>
        <dbReference type="PROSITE-ProRule" id="PRU00284"/>
    </source>
</evidence>
<proteinExistence type="inferred from homology"/>
<dbReference type="PANTHER" id="PTHR43531">
    <property type="entry name" value="PROTEIN ICFG"/>
    <property type="match status" value="1"/>
</dbReference>
<dbReference type="PRINTS" id="PR00260">
    <property type="entry name" value="CHEMTRNSDUCR"/>
</dbReference>
<dbReference type="GO" id="GO:0005886">
    <property type="term" value="C:plasma membrane"/>
    <property type="evidence" value="ECO:0007669"/>
    <property type="project" value="TreeGrafter"/>
</dbReference>
<dbReference type="PANTHER" id="PTHR43531:SF11">
    <property type="entry name" value="METHYL-ACCEPTING CHEMOTAXIS PROTEIN 3"/>
    <property type="match status" value="1"/>
</dbReference>
<dbReference type="Proteomes" id="UP000257706">
    <property type="component" value="Unassembled WGS sequence"/>
</dbReference>
<dbReference type="Gene3D" id="1.10.287.950">
    <property type="entry name" value="Methyl-accepting chemotaxis protein"/>
    <property type="match status" value="1"/>
</dbReference>
<dbReference type="GO" id="GO:0007165">
    <property type="term" value="P:signal transduction"/>
    <property type="evidence" value="ECO:0007669"/>
    <property type="project" value="UniProtKB-KW"/>
</dbReference>
<comment type="caution">
    <text evidence="5">The sequence shown here is derived from an EMBL/GenBank/DDBJ whole genome shotgun (WGS) entry which is preliminary data.</text>
</comment>
<dbReference type="EMBL" id="DMAI01000017">
    <property type="protein sequence ID" value="HAE46022.1"/>
    <property type="molecule type" value="Genomic_DNA"/>
</dbReference>
<feature type="domain" description="Methyl-accepting transducer" evidence="4">
    <location>
        <begin position="36"/>
        <end position="99"/>
    </location>
</feature>
<evidence type="ECO:0000256" key="1">
    <source>
        <dbReference type="ARBA" id="ARBA00022500"/>
    </source>
</evidence>
<gene>
    <name evidence="5" type="ORF">DCK97_01250</name>
</gene>
<dbReference type="PROSITE" id="PS50111">
    <property type="entry name" value="CHEMOTAXIS_TRANSDUC_2"/>
    <property type="match status" value="1"/>
</dbReference>
<dbReference type="AlphaFoldDB" id="A0A3B9IDV4"/>
<sequence length="357" mass="39396">MVMTSQMPLAVRAAADAVAAETVSAQKVRGLMQGLSDDVRRFSSGNQEIAARTRLLALNAAIEAARAGNAGRGFSVVAGEVKSLAEQADGAAKRFQQEIIGRIADCEAVTQRLVGQRGQELAKALVQLIVRNLYERTCDVRWWATDTAFWEALEQPSREALEHAAMRLSVIHRYYTVYTNLVLTDASGRVVAMADDSFQRMRGADLSREAWVRDALATRSGDEYIVDDVRTDAMHDNRSVLVYATAVREGGRTDGRIIGTLGIYFDWERQGRSIVVDEPSLSADEWTRSRVLLLDRARRVIAASDGQGLYQTFHLSTDGAKQGTYMTGDTVIGFSETIGYQEYDGLGWMGVVVQRMK</sequence>
<dbReference type="CDD" id="cd18773">
    <property type="entry name" value="PDC1_HK_sensor"/>
    <property type="match status" value="1"/>
</dbReference>
<dbReference type="GO" id="GO:0006935">
    <property type="term" value="P:chemotaxis"/>
    <property type="evidence" value="ECO:0007669"/>
    <property type="project" value="UniProtKB-KW"/>
</dbReference>
<evidence type="ECO:0000313" key="6">
    <source>
        <dbReference type="Proteomes" id="UP000257706"/>
    </source>
</evidence>
<comment type="similarity">
    <text evidence="2">Belongs to the methyl-accepting chemotaxis (MCP) protein family.</text>
</comment>
<dbReference type="InterPro" id="IPR004090">
    <property type="entry name" value="Chemotax_Me-accpt_rcpt"/>
</dbReference>
<name>A0A3B9IDV4_9PROT</name>
<dbReference type="Pfam" id="PF00015">
    <property type="entry name" value="MCPsignal"/>
    <property type="match status" value="1"/>
</dbReference>
<dbReference type="InterPro" id="IPR004089">
    <property type="entry name" value="MCPsignal_dom"/>
</dbReference>
<keyword evidence="1" id="KW-0145">Chemotaxis</keyword>
<evidence type="ECO:0000259" key="4">
    <source>
        <dbReference type="PROSITE" id="PS50111"/>
    </source>
</evidence>
<keyword evidence="3" id="KW-0807">Transducer</keyword>
<accession>A0A3B9IDV4</accession>
<reference evidence="5 6" key="1">
    <citation type="journal article" date="2018" name="Nat. Biotechnol.">
        <title>A standardized bacterial taxonomy based on genome phylogeny substantially revises the tree of life.</title>
        <authorList>
            <person name="Parks D.H."/>
            <person name="Chuvochina M."/>
            <person name="Waite D.W."/>
            <person name="Rinke C."/>
            <person name="Skarshewski A."/>
            <person name="Chaumeil P.A."/>
            <person name="Hugenholtz P."/>
        </authorList>
    </citation>
    <scope>NUCLEOTIDE SEQUENCE [LARGE SCALE GENOMIC DNA]</scope>
    <source>
        <strain evidence="5">UBA8739</strain>
    </source>
</reference>